<dbReference type="InterPro" id="IPR008523">
    <property type="entry name" value="DUF805"/>
</dbReference>
<gene>
    <name evidence="2" type="primary">yhaI_2</name>
    <name evidence="2" type="ORF">POI8812_02873</name>
</gene>
<accession>A0A2R8AE76</accession>
<keyword evidence="1" id="KW-0472">Membrane</keyword>
<feature type="transmembrane region" description="Helical" evidence="1">
    <location>
        <begin position="25"/>
        <end position="41"/>
    </location>
</feature>
<dbReference type="AlphaFoldDB" id="A0A2R8AE76"/>
<name>A0A2R8AE76_9RHOB</name>
<dbReference type="RefSeq" id="WP_108783266.1">
    <property type="nucleotide sequence ID" value="NZ_OMKW01000004.1"/>
</dbReference>
<evidence type="ECO:0000313" key="2">
    <source>
        <dbReference type="EMBL" id="SPF30534.1"/>
    </source>
</evidence>
<feature type="transmembrane region" description="Helical" evidence="1">
    <location>
        <begin position="53"/>
        <end position="72"/>
    </location>
</feature>
<reference evidence="2 3" key="1">
    <citation type="submission" date="2018-03" db="EMBL/GenBank/DDBJ databases">
        <authorList>
            <person name="Keele B.F."/>
        </authorList>
    </citation>
    <scope>NUCLEOTIDE SEQUENCE [LARGE SCALE GENOMIC DNA]</scope>
    <source>
        <strain evidence="2 3">CeCT 8812</strain>
    </source>
</reference>
<dbReference type="EMBL" id="OMKW01000004">
    <property type="protein sequence ID" value="SPF30534.1"/>
    <property type="molecule type" value="Genomic_DNA"/>
</dbReference>
<protein>
    <submittedName>
        <fullName evidence="2">Inner membrane protein YhaI</fullName>
    </submittedName>
</protein>
<dbReference type="PANTHER" id="PTHR34980:SF2">
    <property type="entry name" value="INNER MEMBRANE PROTEIN YHAH-RELATED"/>
    <property type="match status" value="1"/>
</dbReference>
<keyword evidence="3" id="KW-1185">Reference proteome</keyword>
<organism evidence="2 3">
    <name type="scientific">Pontivivens insulae</name>
    <dbReference type="NCBI Taxonomy" id="1639689"/>
    <lineage>
        <taxon>Bacteria</taxon>
        <taxon>Pseudomonadati</taxon>
        <taxon>Pseudomonadota</taxon>
        <taxon>Alphaproteobacteria</taxon>
        <taxon>Rhodobacterales</taxon>
        <taxon>Paracoccaceae</taxon>
        <taxon>Pontivivens</taxon>
    </lineage>
</organism>
<dbReference type="Pfam" id="PF05656">
    <property type="entry name" value="DUF805"/>
    <property type="match status" value="1"/>
</dbReference>
<dbReference type="GO" id="GO:0005886">
    <property type="term" value="C:plasma membrane"/>
    <property type="evidence" value="ECO:0007669"/>
    <property type="project" value="TreeGrafter"/>
</dbReference>
<proteinExistence type="predicted"/>
<sequence length="155" mass="17427">MGFTEALERNLSSHYATFSGRASRSEFWWFFLALCLISFLADRAELRLLGPESFWLSTLIFLALVPPTFAVSARRLHDTGRSGWWGGLVWAPLYLSPVFLGAASVVFDEQLALWLLFIALGSLLFSILALIFFYVRRSDPETNKYGPPPGSVSKE</sequence>
<dbReference type="Proteomes" id="UP000244932">
    <property type="component" value="Unassembled WGS sequence"/>
</dbReference>
<dbReference type="OrthoDB" id="9812349at2"/>
<feature type="transmembrane region" description="Helical" evidence="1">
    <location>
        <begin position="113"/>
        <end position="135"/>
    </location>
</feature>
<keyword evidence="1" id="KW-0812">Transmembrane</keyword>
<evidence type="ECO:0000256" key="1">
    <source>
        <dbReference type="SAM" id="Phobius"/>
    </source>
</evidence>
<keyword evidence="1" id="KW-1133">Transmembrane helix</keyword>
<dbReference type="PANTHER" id="PTHR34980">
    <property type="entry name" value="INNER MEMBRANE PROTEIN-RELATED-RELATED"/>
    <property type="match status" value="1"/>
</dbReference>
<feature type="transmembrane region" description="Helical" evidence="1">
    <location>
        <begin position="84"/>
        <end position="107"/>
    </location>
</feature>
<evidence type="ECO:0000313" key="3">
    <source>
        <dbReference type="Proteomes" id="UP000244932"/>
    </source>
</evidence>